<feature type="transmembrane region" description="Helical" evidence="1">
    <location>
        <begin position="260"/>
        <end position="278"/>
    </location>
</feature>
<dbReference type="InterPro" id="IPR017516">
    <property type="entry name" value="AbrB_dup"/>
</dbReference>
<dbReference type="GO" id="GO:0016020">
    <property type="term" value="C:membrane"/>
    <property type="evidence" value="ECO:0007669"/>
    <property type="project" value="InterPro"/>
</dbReference>
<dbReference type="PIRSF" id="PIRSF038991">
    <property type="entry name" value="Protein_AbrB"/>
    <property type="match status" value="1"/>
</dbReference>
<keyword evidence="1" id="KW-1133">Transmembrane helix</keyword>
<dbReference type="Pfam" id="PF05145">
    <property type="entry name" value="AbrB"/>
    <property type="match status" value="1"/>
</dbReference>
<feature type="transmembrane region" description="Helical" evidence="1">
    <location>
        <begin position="290"/>
        <end position="311"/>
    </location>
</feature>
<evidence type="ECO:0000313" key="2">
    <source>
        <dbReference type="EMBL" id="GII36097.1"/>
    </source>
</evidence>
<dbReference type="PANTHER" id="PTHR38457:SF1">
    <property type="entry name" value="REGULATOR ABRB-RELATED"/>
    <property type="match status" value="1"/>
</dbReference>
<dbReference type="NCBIfam" id="TIGR03082">
    <property type="entry name" value="Gneg_AbrB_dup"/>
    <property type="match status" value="2"/>
</dbReference>
<comment type="caution">
    <text evidence="2">The sequence shown here is derived from an EMBL/GenBank/DDBJ whole genome shotgun (WGS) entry which is preliminary data.</text>
</comment>
<feature type="transmembrane region" description="Helical" evidence="1">
    <location>
        <begin position="101"/>
        <end position="122"/>
    </location>
</feature>
<accession>A0A8J3XCG7</accession>
<feature type="transmembrane region" description="Helical" evidence="1">
    <location>
        <begin position="20"/>
        <end position="38"/>
    </location>
</feature>
<feature type="transmembrane region" description="Helical" evidence="1">
    <location>
        <begin position="128"/>
        <end position="149"/>
    </location>
</feature>
<keyword evidence="3" id="KW-1185">Reference proteome</keyword>
<feature type="transmembrane region" description="Helical" evidence="1">
    <location>
        <begin position="161"/>
        <end position="183"/>
    </location>
</feature>
<feature type="transmembrane region" description="Helical" evidence="1">
    <location>
        <begin position="354"/>
        <end position="371"/>
    </location>
</feature>
<evidence type="ECO:0000256" key="1">
    <source>
        <dbReference type="SAM" id="Phobius"/>
    </source>
</evidence>
<keyword evidence="1" id="KW-0812">Transmembrane</keyword>
<evidence type="ECO:0000313" key="3">
    <source>
        <dbReference type="Proteomes" id="UP000622547"/>
    </source>
</evidence>
<dbReference type="RefSeq" id="WP_204071797.1">
    <property type="nucleotide sequence ID" value="NZ_BAABHI010000012.1"/>
</dbReference>
<keyword evidence="1" id="KW-0472">Membrane</keyword>
<protein>
    <submittedName>
        <fullName evidence="2">Protein AbrB</fullName>
    </submittedName>
</protein>
<dbReference type="AlphaFoldDB" id="A0A8J3XCG7"/>
<dbReference type="Proteomes" id="UP000622547">
    <property type="component" value="Unassembled WGS sequence"/>
</dbReference>
<dbReference type="PANTHER" id="PTHR38457">
    <property type="entry name" value="REGULATOR ABRB-RELATED"/>
    <property type="match status" value="1"/>
</dbReference>
<organism evidence="2 3">
    <name type="scientific">Planotetraspora phitsanulokensis</name>
    <dbReference type="NCBI Taxonomy" id="575192"/>
    <lineage>
        <taxon>Bacteria</taxon>
        <taxon>Bacillati</taxon>
        <taxon>Actinomycetota</taxon>
        <taxon>Actinomycetes</taxon>
        <taxon>Streptosporangiales</taxon>
        <taxon>Streptosporangiaceae</taxon>
        <taxon>Planotetraspora</taxon>
    </lineage>
</organism>
<reference evidence="2 3" key="1">
    <citation type="submission" date="2021-01" db="EMBL/GenBank/DDBJ databases">
        <title>Whole genome shotgun sequence of Planotetraspora phitsanulokensis NBRC 104273.</title>
        <authorList>
            <person name="Komaki H."/>
            <person name="Tamura T."/>
        </authorList>
    </citation>
    <scope>NUCLEOTIDE SEQUENCE [LARGE SCALE GENOMIC DNA]</scope>
    <source>
        <strain evidence="2 3">NBRC 104273</strain>
    </source>
</reference>
<feature type="transmembrane region" description="Helical" evidence="1">
    <location>
        <begin position="211"/>
        <end position="230"/>
    </location>
</feature>
<name>A0A8J3XCG7_9ACTN</name>
<gene>
    <name evidence="2" type="primary">abrB</name>
    <name evidence="2" type="ORF">Pph01_11000</name>
</gene>
<proteinExistence type="predicted"/>
<sequence>MSSSISQGTIPARAPSRYVLWRRWAGWLTLIVIAYMIGESAESVLPAAHLLAPLVAGLALSATGLTADQVPARLNRTCQAGLGVLIGSYLNPSTLEHASGAVLPLTVVTAATIGLSLLAAAAMARTGLIDRASATLGMIAGGSAAVISAAQEHNADSRTVAFLQCLRVALVAATAPLVVHWLISPQMTTPATATPYTGGGWHLVTGDHQGIGLLLLAGVCFAGIVIGRAVRLPSPALLGPMLLTAAITAGGFSEEFAPTGLLRAFLFTIVGLDIGLRFTRPAMTHIRRLLPLALCCTVAISMACAGLAWVLSATVRIPLADAYLATTPGGINAVLTTAVATHADVSLISSVQSVRLFIMVLLAPLVIRLLTPRTADSG</sequence>
<dbReference type="EMBL" id="BOOP01000003">
    <property type="protein sequence ID" value="GII36097.1"/>
    <property type="molecule type" value="Genomic_DNA"/>
</dbReference>
<dbReference type="GO" id="GO:0010468">
    <property type="term" value="P:regulation of gene expression"/>
    <property type="evidence" value="ECO:0007669"/>
    <property type="project" value="InterPro"/>
</dbReference>
<dbReference type="InterPro" id="IPR007820">
    <property type="entry name" value="AbrB_fam"/>
</dbReference>